<dbReference type="Pfam" id="PF00144">
    <property type="entry name" value="Beta-lactamase"/>
    <property type="match status" value="1"/>
</dbReference>
<evidence type="ECO:0000259" key="1">
    <source>
        <dbReference type="Pfam" id="PF00144"/>
    </source>
</evidence>
<dbReference type="InterPro" id="IPR012338">
    <property type="entry name" value="Beta-lactam/transpept-like"/>
</dbReference>
<gene>
    <name evidence="2" type="ORF">BU23DRAFT_597509</name>
</gene>
<protein>
    <submittedName>
        <fullName evidence="2">Beta-lactamase/transpeptidase-like protein</fullName>
    </submittedName>
</protein>
<dbReference type="Proteomes" id="UP000800036">
    <property type="component" value="Unassembled WGS sequence"/>
</dbReference>
<accession>A0A6A5VGC1</accession>
<feature type="domain" description="Beta-lactamase-related" evidence="1">
    <location>
        <begin position="29"/>
        <end position="378"/>
    </location>
</feature>
<organism evidence="2 3">
    <name type="scientific">Bimuria novae-zelandiae CBS 107.79</name>
    <dbReference type="NCBI Taxonomy" id="1447943"/>
    <lineage>
        <taxon>Eukaryota</taxon>
        <taxon>Fungi</taxon>
        <taxon>Dikarya</taxon>
        <taxon>Ascomycota</taxon>
        <taxon>Pezizomycotina</taxon>
        <taxon>Dothideomycetes</taxon>
        <taxon>Pleosporomycetidae</taxon>
        <taxon>Pleosporales</taxon>
        <taxon>Massarineae</taxon>
        <taxon>Didymosphaeriaceae</taxon>
        <taxon>Bimuria</taxon>
    </lineage>
</organism>
<dbReference type="AlphaFoldDB" id="A0A6A5VGC1"/>
<evidence type="ECO:0000313" key="3">
    <source>
        <dbReference type="Proteomes" id="UP000800036"/>
    </source>
</evidence>
<evidence type="ECO:0000313" key="2">
    <source>
        <dbReference type="EMBL" id="KAF1975760.1"/>
    </source>
</evidence>
<dbReference type="EMBL" id="ML976669">
    <property type="protein sequence ID" value="KAF1975760.1"/>
    <property type="molecule type" value="Genomic_DNA"/>
</dbReference>
<dbReference type="PANTHER" id="PTHR43283">
    <property type="entry name" value="BETA-LACTAMASE-RELATED"/>
    <property type="match status" value="1"/>
</dbReference>
<dbReference type="SUPFAM" id="SSF56601">
    <property type="entry name" value="beta-lactamase/transpeptidase-like"/>
    <property type="match status" value="1"/>
</dbReference>
<name>A0A6A5VGC1_9PLEO</name>
<dbReference type="InterPro" id="IPR001466">
    <property type="entry name" value="Beta-lactam-related"/>
</dbReference>
<dbReference type="OrthoDB" id="428260at2759"/>
<dbReference type="PANTHER" id="PTHR43283:SF3">
    <property type="entry name" value="BETA-LACTAMASE FAMILY PROTEIN (AFU_ORTHOLOGUE AFUA_5G07500)"/>
    <property type="match status" value="1"/>
</dbReference>
<reference evidence="2" key="1">
    <citation type="journal article" date="2020" name="Stud. Mycol.">
        <title>101 Dothideomycetes genomes: a test case for predicting lifestyles and emergence of pathogens.</title>
        <authorList>
            <person name="Haridas S."/>
            <person name="Albert R."/>
            <person name="Binder M."/>
            <person name="Bloem J."/>
            <person name="Labutti K."/>
            <person name="Salamov A."/>
            <person name="Andreopoulos B."/>
            <person name="Baker S."/>
            <person name="Barry K."/>
            <person name="Bills G."/>
            <person name="Bluhm B."/>
            <person name="Cannon C."/>
            <person name="Castanera R."/>
            <person name="Culley D."/>
            <person name="Daum C."/>
            <person name="Ezra D."/>
            <person name="Gonzalez J."/>
            <person name="Henrissat B."/>
            <person name="Kuo A."/>
            <person name="Liang C."/>
            <person name="Lipzen A."/>
            <person name="Lutzoni F."/>
            <person name="Magnuson J."/>
            <person name="Mondo S."/>
            <person name="Nolan M."/>
            <person name="Ohm R."/>
            <person name="Pangilinan J."/>
            <person name="Park H.-J."/>
            <person name="Ramirez L."/>
            <person name="Alfaro M."/>
            <person name="Sun H."/>
            <person name="Tritt A."/>
            <person name="Yoshinaga Y."/>
            <person name="Zwiers L.-H."/>
            <person name="Turgeon B."/>
            <person name="Goodwin S."/>
            <person name="Spatafora J."/>
            <person name="Crous P."/>
            <person name="Grigoriev I."/>
        </authorList>
    </citation>
    <scope>NUCLEOTIDE SEQUENCE</scope>
    <source>
        <strain evidence="2">CBS 107.79</strain>
    </source>
</reference>
<keyword evidence="3" id="KW-1185">Reference proteome</keyword>
<sequence>MAPTLKPSITSSLHAYIDSATSSPTSALPGAIVQIVDAQGHALSTHATHTHTPETLFSIHSCSKLIGDLALLQHVDRGLASLNSPTLISTHRAELWVKKVLVSSTTTSDGTPSPVFEDRKGAITARMLMTHTAGTGMSFNSQLRDYLGSASTGFDWLSVLIERITEKALEDVLREGIFEPLGIEIGGFRGEWGGRGVGGPEVDFWPASLRLADGSFMRIPGFAEEKVEREDAWPRGSTHVQSIATGLVLSVSDLAKIYSVLLPQNLGVEPVTGVRIVSAEAAAEVARVVHEEEIRHDCRDIPSASPFFLPCEMQAEHVDPVGCFTLGAVIQGEDRVLRDGRRGKSKGSIYWLGASNATYWVDDEKGIVVVVVANFFPFSDAKWVDFVAGLEGLLYEGLE</sequence>
<proteinExistence type="predicted"/>
<dbReference type="Gene3D" id="3.40.710.10">
    <property type="entry name" value="DD-peptidase/beta-lactamase superfamily"/>
    <property type="match status" value="2"/>
</dbReference>
<dbReference type="InterPro" id="IPR050789">
    <property type="entry name" value="Diverse_Enzym_Activities"/>
</dbReference>